<organism evidence="1">
    <name type="scientific">Hexamita inflata</name>
    <dbReference type="NCBI Taxonomy" id="28002"/>
    <lineage>
        <taxon>Eukaryota</taxon>
        <taxon>Metamonada</taxon>
        <taxon>Diplomonadida</taxon>
        <taxon>Hexamitidae</taxon>
        <taxon>Hexamitinae</taxon>
        <taxon>Hexamita</taxon>
    </lineage>
</organism>
<dbReference type="EMBL" id="CATOUU010000440">
    <property type="protein sequence ID" value="CAI9929754.1"/>
    <property type="molecule type" value="Genomic_DNA"/>
</dbReference>
<protein>
    <submittedName>
        <fullName evidence="2">Hypothetical_protein</fullName>
    </submittedName>
</protein>
<evidence type="ECO:0000313" key="1">
    <source>
        <dbReference type="EMBL" id="CAI9929754.1"/>
    </source>
</evidence>
<accession>A0AA86TV10</accession>
<reference evidence="2 3" key="2">
    <citation type="submission" date="2024-07" db="EMBL/GenBank/DDBJ databases">
        <authorList>
            <person name="Akdeniz Z."/>
        </authorList>
    </citation>
    <scope>NUCLEOTIDE SEQUENCE [LARGE SCALE GENOMIC DNA]</scope>
</reference>
<dbReference type="Proteomes" id="UP001642409">
    <property type="component" value="Unassembled WGS sequence"/>
</dbReference>
<evidence type="ECO:0000313" key="2">
    <source>
        <dbReference type="EMBL" id="CAL5993022.1"/>
    </source>
</evidence>
<keyword evidence="3" id="KW-1185">Reference proteome</keyword>
<proteinExistence type="predicted"/>
<dbReference type="EMBL" id="CAXDID020000029">
    <property type="protein sequence ID" value="CAL5993022.1"/>
    <property type="molecule type" value="Genomic_DNA"/>
</dbReference>
<evidence type="ECO:0000313" key="3">
    <source>
        <dbReference type="Proteomes" id="UP001642409"/>
    </source>
</evidence>
<reference evidence="1" key="1">
    <citation type="submission" date="2023-06" db="EMBL/GenBank/DDBJ databases">
        <authorList>
            <person name="Kurt Z."/>
        </authorList>
    </citation>
    <scope>NUCLEOTIDE SEQUENCE</scope>
</reference>
<gene>
    <name evidence="2" type="ORF">HINF_LOCUS12868</name>
    <name evidence="1" type="ORF">HINF_LOCUS17399</name>
</gene>
<comment type="caution">
    <text evidence="1">The sequence shown here is derived from an EMBL/GenBank/DDBJ whole genome shotgun (WGS) entry which is preliminary data.</text>
</comment>
<dbReference type="AlphaFoldDB" id="A0AA86TV10"/>
<sequence>MIQKRFKLNIQVDNQQQSVSVFQSQECVSFNVSNTLFYYLCPLPHELDFTQPFEITNNNLIQNNFSFSLQQAVGSHNHPLINLLHFKQVSFVDSPTEQFIKTVLSRENAFLLRKMEFQLKITDFVVEEVFLAVPDMKNGGKYFQNAVEIVKEGVFVPE</sequence>
<name>A0AA86TV10_9EUKA</name>